<organism evidence="7 8">
    <name type="scientific">Limnothrix redekei LRLZ20PSL1</name>
    <dbReference type="NCBI Taxonomy" id="3112953"/>
    <lineage>
        <taxon>Bacteria</taxon>
        <taxon>Bacillati</taxon>
        <taxon>Cyanobacteriota</taxon>
        <taxon>Cyanophyceae</taxon>
        <taxon>Pseudanabaenales</taxon>
        <taxon>Pseudanabaenaceae</taxon>
        <taxon>Limnothrix</taxon>
    </lineage>
</organism>
<dbReference type="Proteomes" id="UP001604335">
    <property type="component" value="Unassembled WGS sequence"/>
</dbReference>
<dbReference type="InterPro" id="IPR006127">
    <property type="entry name" value="ZnuA-like"/>
</dbReference>
<sequence>MIRPLEPRKPRQKLPQLPQQLRQQLQLASPLKRHITRQPSIGQRGPGFAWGRWLGGLGIGVLLVGCGLGEQPSGPDRPTVVVTNTILTDLTQRVAGDEVIVKGLLRPGDDPHLYEPVPRDTVAIERANRIFYNGYNLEPGIIKLIQSSGQTAKAVAIGERVPALTLTEQGATVPDPHVWGSARNGMVMVMAIRDELSKLSPGDRAEFVANADRLLGELKQLDQWIGVQIQTIPAAQRRLVTTHDAFQYYAQTYRIPVLGTLIGISTEEQPSAQTMARMAAAIRQAKVPAIFAETTINPALIETVAAESGVTLAPDKLYADSIGVAGGPAESYVKMLAQNTRSIVRALGGHDRPFAPNLAPTSPSTPSSAPAAPR</sequence>
<dbReference type="InterPro" id="IPR050492">
    <property type="entry name" value="Bact_metal-bind_prot9"/>
</dbReference>
<comment type="similarity">
    <text evidence="5">Belongs to the bacterial solute-binding protein 9 family.</text>
</comment>
<dbReference type="PANTHER" id="PTHR42953">
    <property type="entry name" value="HIGH-AFFINITY ZINC UPTAKE SYSTEM PROTEIN ZNUA-RELATED"/>
    <property type="match status" value="1"/>
</dbReference>
<evidence type="ECO:0000256" key="5">
    <source>
        <dbReference type="RuleBase" id="RU003512"/>
    </source>
</evidence>
<keyword evidence="8" id="KW-1185">Reference proteome</keyword>
<evidence type="ECO:0000256" key="1">
    <source>
        <dbReference type="ARBA" id="ARBA00004196"/>
    </source>
</evidence>
<dbReference type="SUPFAM" id="SSF53807">
    <property type="entry name" value="Helical backbone' metal receptor"/>
    <property type="match status" value="1"/>
</dbReference>
<keyword evidence="3" id="KW-0479">Metal-binding</keyword>
<protein>
    <submittedName>
        <fullName evidence="7">Zinc ABC transporter substrate-binding protein</fullName>
    </submittedName>
</protein>
<dbReference type="EMBL" id="JAZAQF010000082">
    <property type="protein sequence ID" value="MFG3818782.1"/>
    <property type="molecule type" value="Genomic_DNA"/>
</dbReference>
<dbReference type="RefSeq" id="WP_393014330.1">
    <property type="nucleotide sequence ID" value="NZ_JAZAQF010000082.1"/>
</dbReference>
<dbReference type="InterPro" id="IPR006128">
    <property type="entry name" value="Lipoprotein_PsaA-like"/>
</dbReference>
<dbReference type="PRINTS" id="PR00690">
    <property type="entry name" value="ADHESNFAMILY"/>
</dbReference>
<comment type="caution">
    <text evidence="7">The sequence shown here is derived from an EMBL/GenBank/DDBJ whole genome shotgun (WGS) entry which is preliminary data.</text>
</comment>
<comment type="subcellular location">
    <subcellularLocation>
        <location evidence="1">Cell envelope</location>
    </subcellularLocation>
</comment>
<evidence type="ECO:0000256" key="3">
    <source>
        <dbReference type="ARBA" id="ARBA00022723"/>
    </source>
</evidence>
<keyword evidence="2 5" id="KW-0813">Transport</keyword>
<reference evidence="8" key="1">
    <citation type="journal article" date="2024" name="Algal Res.">
        <title>Biochemical, toxicological and genomic investigation of a high-biomass producing Limnothrix strain isolated from Italian shallow drinking water reservoir.</title>
        <authorList>
            <person name="Simonazzi M."/>
            <person name="Shishido T.K."/>
            <person name="Delbaje E."/>
            <person name="Wahlsten M."/>
            <person name="Fewer D.P."/>
            <person name="Sivonen K."/>
            <person name="Pezzolesi L."/>
            <person name="Pistocchi R."/>
        </authorList>
    </citation>
    <scope>NUCLEOTIDE SEQUENCE [LARGE SCALE GENOMIC DNA]</scope>
    <source>
        <strain evidence="8">LRLZ20PSL1</strain>
    </source>
</reference>
<dbReference type="PRINTS" id="PR00691">
    <property type="entry name" value="ADHESINB"/>
</dbReference>
<evidence type="ECO:0000256" key="4">
    <source>
        <dbReference type="ARBA" id="ARBA00022729"/>
    </source>
</evidence>
<dbReference type="Gene3D" id="3.40.50.1980">
    <property type="entry name" value="Nitrogenase molybdenum iron protein domain"/>
    <property type="match status" value="2"/>
</dbReference>
<name>A0ABW7CCA6_9CYAN</name>
<feature type="compositionally biased region" description="Low complexity" evidence="6">
    <location>
        <begin position="359"/>
        <end position="374"/>
    </location>
</feature>
<gene>
    <name evidence="7" type="ORF">VPK24_14125</name>
</gene>
<dbReference type="Pfam" id="PF01297">
    <property type="entry name" value="ZnuA"/>
    <property type="match status" value="1"/>
</dbReference>
<keyword evidence="4" id="KW-0732">Signal</keyword>
<accession>A0ABW7CCA6</accession>
<evidence type="ECO:0000313" key="8">
    <source>
        <dbReference type="Proteomes" id="UP001604335"/>
    </source>
</evidence>
<evidence type="ECO:0000256" key="2">
    <source>
        <dbReference type="ARBA" id="ARBA00022448"/>
    </source>
</evidence>
<dbReference type="InterPro" id="IPR006129">
    <property type="entry name" value="AdhesinB"/>
</dbReference>
<dbReference type="PANTHER" id="PTHR42953:SF1">
    <property type="entry name" value="METAL-BINDING PROTEIN HI_0362-RELATED"/>
    <property type="match status" value="1"/>
</dbReference>
<evidence type="ECO:0000313" key="7">
    <source>
        <dbReference type="EMBL" id="MFG3818782.1"/>
    </source>
</evidence>
<feature type="region of interest" description="Disordered" evidence="6">
    <location>
        <begin position="348"/>
        <end position="374"/>
    </location>
</feature>
<evidence type="ECO:0000256" key="6">
    <source>
        <dbReference type="SAM" id="MobiDB-lite"/>
    </source>
</evidence>
<proteinExistence type="inferred from homology"/>